<feature type="region of interest" description="Disordered" evidence="1">
    <location>
        <begin position="382"/>
        <end position="482"/>
    </location>
</feature>
<reference evidence="2 3" key="1">
    <citation type="submission" date="2024-07" db="EMBL/GenBank/DDBJ databases">
        <title>Section-level genome sequencing and comparative genomics of Aspergillus sections Usti and Cavernicolus.</title>
        <authorList>
            <consortium name="Lawrence Berkeley National Laboratory"/>
            <person name="Nybo J.L."/>
            <person name="Vesth T.C."/>
            <person name="Theobald S."/>
            <person name="Frisvad J.C."/>
            <person name="Larsen T.O."/>
            <person name="Kjaerboelling I."/>
            <person name="Rothschild-Mancinelli K."/>
            <person name="Lyhne E.K."/>
            <person name="Kogle M.E."/>
            <person name="Barry K."/>
            <person name="Clum A."/>
            <person name="Na H."/>
            <person name="Ledsgaard L."/>
            <person name="Lin J."/>
            <person name="Lipzen A."/>
            <person name="Kuo A."/>
            <person name="Riley R."/>
            <person name="Mondo S."/>
            <person name="LaButti K."/>
            <person name="Haridas S."/>
            <person name="Pangalinan J."/>
            <person name="Salamov A.A."/>
            <person name="Simmons B.A."/>
            <person name="Magnuson J.K."/>
            <person name="Chen J."/>
            <person name="Drula E."/>
            <person name="Henrissat B."/>
            <person name="Wiebenga A."/>
            <person name="Lubbers R.J."/>
            <person name="Gomes A.C."/>
            <person name="Macurrencykelacurrency M.R."/>
            <person name="Stajich J."/>
            <person name="Grigoriev I.V."/>
            <person name="Mortensen U.H."/>
            <person name="De vries R.P."/>
            <person name="Baker S.E."/>
            <person name="Andersen M.R."/>
        </authorList>
    </citation>
    <scope>NUCLEOTIDE SEQUENCE [LARGE SCALE GENOMIC DNA]</scope>
    <source>
        <strain evidence="2 3">CBS 756.74</strain>
    </source>
</reference>
<dbReference type="RefSeq" id="XP_070906120.1">
    <property type="nucleotide sequence ID" value="XM_071043990.1"/>
</dbReference>
<evidence type="ECO:0000256" key="1">
    <source>
        <dbReference type="SAM" id="MobiDB-lite"/>
    </source>
</evidence>
<dbReference type="Proteomes" id="UP001610444">
    <property type="component" value="Unassembled WGS sequence"/>
</dbReference>
<feature type="compositionally biased region" description="Polar residues" evidence="1">
    <location>
        <begin position="433"/>
        <end position="447"/>
    </location>
</feature>
<feature type="region of interest" description="Disordered" evidence="1">
    <location>
        <begin position="343"/>
        <end position="370"/>
    </location>
</feature>
<proteinExistence type="predicted"/>
<accession>A0ABR4LBY4</accession>
<gene>
    <name evidence="2" type="ORF">BJX68DRAFT_260826</name>
</gene>
<comment type="caution">
    <text evidence="2">The sequence shown here is derived from an EMBL/GenBank/DDBJ whole genome shotgun (WGS) entry which is preliminary data.</text>
</comment>
<organism evidence="2 3">
    <name type="scientific">Aspergillus pseudodeflectus</name>
    <dbReference type="NCBI Taxonomy" id="176178"/>
    <lineage>
        <taxon>Eukaryota</taxon>
        <taxon>Fungi</taxon>
        <taxon>Dikarya</taxon>
        <taxon>Ascomycota</taxon>
        <taxon>Pezizomycotina</taxon>
        <taxon>Eurotiomycetes</taxon>
        <taxon>Eurotiomycetidae</taxon>
        <taxon>Eurotiales</taxon>
        <taxon>Aspergillaceae</taxon>
        <taxon>Aspergillus</taxon>
        <taxon>Aspergillus subgen. Nidulantes</taxon>
    </lineage>
</organism>
<feature type="compositionally biased region" description="Basic residues" evidence="1">
    <location>
        <begin position="382"/>
        <end position="391"/>
    </location>
</feature>
<dbReference type="EMBL" id="JBFXLR010000001">
    <property type="protein sequence ID" value="KAL2862030.1"/>
    <property type="molecule type" value="Genomic_DNA"/>
</dbReference>
<feature type="compositionally biased region" description="Polar residues" evidence="1">
    <location>
        <begin position="393"/>
        <end position="407"/>
    </location>
</feature>
<evidence type="ECO:0000313" key="2">
    <source>
        <dbReference type="EMBL" id="KAL2862030.1"/>
    </source>
</evidence>
<feature type="compositionally biased region" description="Polar residues" evidence="1">
    <location>
        <begin position="415"/>
        <end position="424"/>
    </location>
</feature>
<keyword evidence="3" id="KW-1185">Reference proteome</keyword>
<evidence type="ECO:0000313" key="3">
    <source>
        <dbReference type="Proteomes" id="UP001610444"/>
    </source>
</evidence>
<feature type="region of interest" description="Disordered" evidence="1">
    <location>
        <begin position="644"/>
        <end position="674"/>
    </location>
</feature>
<sequence length="1173" mass="129098">MDSPQQRLTFVSMCAFEDIGRRELETELCRELPQANLHYEYAQGEEVFVVKGKLEGLAPLIANLVSAFIEKQRKSKDLLDTPRIRQLALPSAVRDKTTTMELSDAAVRGGLLALDDDPATLIPHQMTRVTKFWLASAGGVGCFAANNYRDMLKDIAKGTGTEIIVPDDLKGIQVSGPCTNDVDDAMAKLSEIEKPLSYICRPAVGNIDICPGEQDTRYVIQPATHLNSASIGRILTDTTLGSFAQLGQMFVTASYTFDEDAQRYTAPRNLLQPPKHGSEITKTRLWNDFTFQEVGSGDEFSAMDSAIDTNQAEPRLVPSGITGPHPFLSPEKAKQVNQWVADGESMEAPSATQDAGPEIPPEQSSCLGSPRIMPANLEVKRKPRIKVRRPVQHAQTSTAQDTKILSPQPTPSPPQVETGSITNTPRKKWRMTWPNNGINGSRIQSPATDEIAESIPPYPGSKSPSPPFDDRKYGLNKKSAQSKKAVRKLSPVLKKKPPTKKDELIDVTSGETINVNPQLLLGLEAPGLVPNASESSNVTGNSGCDDSSCPSMVQGGTHVADLLGLDFNENEKSGESASSISLQKTSSSKRSFADQAARLQSLNDQYSSYSVAVGSNSVRPRTHPGHTNRLLENRVIEQYERLHRPETEQPVSEARSRQFHHTMNQKTARPGPKTMTKAVKQATLMAAWGIPERQKAANGSPQGQNGFVVDKPKPNKPQISEREQEKQRVQKQREEAQFHDDLGRFFAAIKPPLEAAESFPGTITFEIQIGLIFIPDLPKTVSRDKLISPGEWSSILQPQNGVMAPTTKFVNRVTVSGADVDHIIDLRRSKAEGRSRIFEQDYSEYNVSYEFHCTTKMGESLIVVLDEQGKYTVQKPNYMLGAVNIHFPRQIWDARAIIGSITEYRLGTNLEFEEAAKYLVDHVRIPAENHIHIVSSLPEGNKLAIEKVFMKRWTHHRFVRLEEASCDPAKSSNGGGQVDASERNEVQDIFLRVTEVQDLVIVRPESSIPQRVSARYTNAADMIHRGKMWYEISLVSPALDTMLSANTRLEIGERTEDWRAADLLGEYAALLTEDASNSAVSSVAAAIGASGIGNLFELAKAIVPKIDGVGYFNPGPITAEVLQVTAGGSDAPKGKSFEELDSVKEVESVVARLDPSVHNSAAAKRERFELDYW</sequence>
<name>A0ABR4LBY4_9EURO</name>
<protein>
    <submittedName>
        <fullName evidence="2">Uncharacterized protein</fullName>
    </submittedName>
</protein>
<feature type="region of interest" description="Disordered" evidence="1">
    <location>
        <begin position="695"/>
        <end position="735"/>
    </location>
</feature>
<feature type="compositionally biased region" description="Pro residues" evidence="1">
    <location>
        <begin position="456"/>
        <end position="467"/>
    </location>
</feature>
<dbReference type="GeneID" id="98159154"/>
<feature type="compositionally biased region" description="Basic and acidic residues" evidence="1">
    <location>
        <begin position="719"/>
        <end position="735"/>
    </location>
</feature>